<proteinExistence type="inferred from homology"/>
<evidence type="ECO:0000256" key="2">
    <source>
        <dbReference type="ARBA" id="ARBA00022857"/>
    </source>
</evidence>
<dbReference type="Proteomes" id="UP001174936">
    <property type="component" value="Unassembled WGS sequence"/>
</dbReference>
<dbReference type="InterPro" id="IPR045312">
    <property type="entry name" value="PCBER-like"/>
</dbReference>
<comment type="similarity">
    <text evidence="1">Belongs to the NmrA-type oxidoreductase family. Isoflavone reductase subfamily.</text>
</comment>
<dbReference type="InterPro" id="IPR016040">
    <property type="entry name" value="NAD(P)-bd_dom"/>
</dbReference>
<dbReference type="PANTHER" id="PTHR47706:SF7">
    <property type="entry name" value="CIPA-LIKE, PUTATIVE (AFU_ORTHOLOGUE AFUA_1G01630)-RELATED"/>
    <property type="match status" value="1"/>
</dbReference>
<dbReference type="EMBL" id="JAULSV010000003">
    <property type="protein sequence ID" value="KAK0648563.1"/>
    <property type="molecule type" value="Genomic_DNA"/>
</dbReference>
<evidence type="ECO:0000256" key="3">
    <source>
        <dbReference type="ARBA" id="ARBA00023002"/>
    </source>
</evidence>
<feature type="domain" description="NAD(P)-binding" evidence="4">
    <location>
        <begin position="13"/>
        <end position="99"/>
    </location>
</feature>
<evidence type="ECO:0000313" key="5">
    <source>
        <dbReference type="EMBL" id="KAK0648563.1"/>
    </source>
</evidence>
<name>A0AA40CTA8_9PEZI</name>
<dbReference type="PANTHER" id="PTHR47706">
    <property type="entry name" value="NMRA-LIKE FAMILY PROTEIN"/>
    <property type="match status" value="1"/>
</dbReference>
<sequence>MSTAPLKRVAIIGAGGHIGRAITTALIASNRHTITALTRPDSTTPLPAGIHHTVPVSYSDIPALTAALRDIQFLIITLSVAAPPDTHSNIVSAAAAAGRDAVLTQPDIMPNVYGGDIYDPTLRAEDLFSGGAYARCLEIEATKTSSYVALLCGFWFEWSLSLGEPFFGIDIKNRKATLFDDGNVKITTSTWEQCGRAVAGLLALPERELSRRFKNKGVYVGSFTVSQRDMLESVQRVTGTKAEDWEVGFEESVGRYKRGLEEMKAGDRYGFARALYTRAFFKENGGNFEATRGLDNEVVGVEKEELDEAVKKAVKMAESSWVPGGAYDF</sequence>
<evidence type="ECO:0000256" key="1">
    <source>
        <dbReference type="ARBA" id="ARBA00005725"/>
    </source>
</evidence>
<protein>
    <submittedName>
        <fullName evidence="5">Oxidoreductase CipA</fullName>
    </submittedName>
</protein>
<accession>A0AA40CTA8</accession>
<dbReference type="AlphaFoldDB" id="A0AA40CTA8"/>
<dbReference type="InterPro" id="IPR051609">
    <property type="entry name" value="NmrA/Isoflavone_reductase-like"/>
</dbReference>
<dbReference type="Pfam" id="PF13460">
    <property type="entry name" value="NAD_binding_10"/>
    <property type="match status" value="1"/>
</dbReference>
<comment type="caution">
    <text evidence="5">The sequence shown here is derived from an EMBL/GenBank/DDBJ whole genome shotgun (WGS) entry which is preliminary data.</text>
</comment>
<dbReference type="GO" id="GO:0016491">
    <property type="term" value="F:oxidoreductase activity"/>
    <property type="evidence" value="ECO:0007669"/>
    <property type="project" value="UniProtKB-KW"/>
</dbReference>
<keyword evidence="3" id="KW-0560">Oxidoreductase</keyword>
<dbReference type="Gene3D" id="3.40.50.720">
    <property type="entry name" value="NAD(P)-binding Rossmann-like Domain"/>
    <property type="match status" value="1"/>
</dbReference>
<dbReference type="InterPro" id="IPR036291">
    <property type="entry name" value="NAD(P)-bd_dom_sf"/>
</dbReference>
<gene>
    <name evidence="5" type="ORF">B0T16DRAFT_506895</name>
</gene>
<organism evidence="5 6">
    <name type="scientific">Cercophora newfieldiana</name>
    <dbReference type="NCBI Taxonomy" id="92897"/>
    <lineage>
        <taxon>Eukaryota</taxon>
        <taxon>Fungi</taxon>
        <taxon>Dikarya</taxon>
        <taxon>Ascomycota</taxon>
        <taxon>Pezizomycotina</taxon>
        <taxon>Sordariomycetes</taxon>
        <taxon>Sordariomycetidae</taxon>
        <taxon>Sordariales</taxon>
        <taxon>Lasiosphaeriaceae</taxon>
        <taxon>Cercophora</taxon>
    </lineage>
</organism>
<keyword evidence="2" id="KW-0521">NADP</keyword>
<reference evidence="5" key="1">
    <citation type="submission" date="2023-06" db="EMBL/GenBank/DDBJ databases">
        <title>Genome-scale phylogeny and comparative genomics of the fungal order Sordariales.</title>
        <authorList>
            <consortium name="Lawrence Berkeley National Laboratory"/>
            <person name="Hensen N."/>
            <person name="Bonometti L."/>
            <person name="Westerberg I."/>
            <person name="Brannstrom I.O."/>
            <person name="Guillou S."/>
            <person name="Cros-Aarteil S."/>
            <person name="Calhoun S."/>
            <person name="Haridas S."/>
            <person name="Kuo A."/>
            <person name="Mondo S."/>
            <person name="Pangilinan J."/>
            <person name="Riley R."/>
            <person name="Labutti K."/>
            <person name="Andreopoulos B."/>
            <person name="Lipzen A."/>
            <person name="Chen C."/>
            <person name="Yanf M."/>
            <person name="Daum C."/>
            <person name="Ng V."/>
            <person name="Clum A."/>
            <person name="Steindorff A."/>
            <person name="Ohm R."/>
            <person name="Martin F."/>
            <person name="Silar P."/>
            <person name="Natvig D."/>
            <person name="Lalanne C."/>
            <person name="Gautier V."/>
            <person name="Ament-Velasquez S.L."/>
            <person name="Kruys A."/>
            <person name="Hutchinson M.I."/>
            <person name="Powell A.J."/>
            <person name="Barry K."/>
            <person name="Miller A.N."/>
            <person name="Grigoriev I.V."/>
            <person name="Debuchy R."/>
            <person name="Gladieux P."/>
            <person name="Thoren M.H."/>
            <person name="Johannesson H."/>
        </authorList>
    </citation>
    <scope>NUCLEOTIDE SEQUENCE</scope>
    <source>
        <strain evidence="5">SMH2532-1</strain>
    </source>
</reference>
<evidence type="ECO:0000313" key="6">
    <source>
        <dbReference type="Proteomes" id="UP001174936"/>
    </source>
</evidence>
<evidence type="ECO:0000259" key="4">
    <source>
        <dbReference type="Pfam" id="PF13460"/>
    </source>
</evidence>
<dbReference type="CDD" id="cd05259">
    <property type="entry name" value="PCBER_SDR_a"/>
    <property type="match status" value="1"/>
</dbReference>
<dbReference type="SUPFAM" id="SSF51735">
    <property type="entry name" value="NAD(P)-binding Rossmann-fold domains"/>
    <property type="match status" value="1"/>
</dbReference>
<keyword evidence="6" id="KW-1185">Reference proteome</keyword>